<keyword evidence="4" id="KW-0788">Thiol protease</keyword>
<evidence type="ECO:0000256" key="3">
    <source>
        <dbReference type="ARBA" id="ARBA00022801"/>
    </source>
</evidence>
<dbReference type="InterPro" id="IPR000064">
    <property type="entry name" value="NLP_P60_dom"/>
</dbReference>
<dbReference type="EMBL" id="VITT01000009">
    <property type="protein sequence ID" value="TWB58675.1"/>
    <property type="molecule type" value="Genomic_DNA"/>
</dbReference>
<dbReference type="Proteomes" id="UP000318050">
    <property type="component" value="Unassembled WGS sequence"/>
</dbReference>
<dbReference type="InterPro" id="IPR038765">
    <property type="entry name" value="Papain-like_cys_pep_sf"/>
</dbReference>
<gene>
    <name evidence="6" type="ORF">FBZ92_109168</name>
</gene>
<dbReference type="AlphaFoldDB" id="A0A560IKF3"/>
<dbReference type="PROSITE" id="PS51935">
    <property type="entry name" value="NLPC_P60"/>
    <property type="match status" value="1"/>
</dbReference>
<evidence type="ECO:0000256" key="1">
    <source>
        <dbReference type="ARBA" id="ARBA00007074"/>
    </source>
</evidence>
<sequence length="149" mass="17137">MNEHGERTAVMLEALSWLGTRYHRQADVKGAGVDCAMLLVRVYVDTGMIAPFDPRPYAVEWHLHQAAQRYVEWVERHCTRFDPAEIEPLGGDLVVVWFGKCFSHGGILVSRHDVVHAHARDRAVVQGHLDHEPFVSRQLAFYRPNRWVI</sequence>
<evidence type="ECO:0000256" key="2">
    <source>
        <dbReference type="ARBA" id="ARBA00022670"/>
    </source>
</evidence>
<proteinExistence type="inferred from homology"/>
<dbReference type="SUPFAM" id="SSF54001">
    <property type="entry name" value="Cysteine proteinases"/>
    <property type="match status" value="1"/>
</dbReference>
<accession>A0A560IKF3</accession>
<dbReference type="GO" id="GO:0008234">
    <property type="term" value="F:cysteine-type peptidase activity"/>
    <property type="evidence" value="ECO:0007669"/>
    <property type="project" value="UniProtKB-KW"/>
</dbReference>
<evidence type="ECO:0000256" key="4">
    <source>
        <dbReference type="ARBA" id="ARBA00022807"/>
    </source>
</evidence>
<evidence type="ECO:0000313" key="6">
    <source>
        <dbReference type="EMBL" id="TWB58675.1"/>
    </source>
</evidence>
<keyword evidence="3" id="KW-0378">Hydrolase</keyword>
<dbReference type="Gene3D" id="3.90.1720.10">
    <property type="entry name" value="endopeptidase domain like (from Nostoc punctiforme)"/>
    <property type="match status" value="1"/>
</dbReference>
<name>A0A560IKF3_9PROT</name>
<dbReference type="GO" id="GO:0006508">
    <property type="term" value="P:proteolysis"/>
    <property type="evidence" value="ECO:0007669"/>
    <property type="project" value="UniProtKB-KW"/>
</dbReference>
<protein>
    <recommendedName>
        <fullName evidence="5">NlpC/P60 domain-containing protein</fullName>
    </recommendedName>
</protein>
<reference evidence="6 7" key="1">
    <citation type="submission" date="2019-06" db="EMBL/GenBank/DDBJ databases">
        <title>Genomic Encyclopedia of Type Strains, Phase IV (KMG-V): Genome sequencing to study the core and pangenomes of soil and plant-associated prokaryotes.</title>
        <authorList>
            <person name="Whitman W."/>
        </authorList>
    </citation>
    <scope>NUCLEOTIDE SEQUENCE [LARGE SCALE GENOMIC DNA]</scope>
    <source>
        <strain evidence="6 7">BR 11140</strain>
    </source>
</reference>
<feature type="domain" description="NlpC/P60" evidence="5">
    <location>
        <begin position="4"/>
        <end position="146"/>
    </location>
</feature>
<evidence type="ECO:0000313" key="7">
    <source>
        <dbReference type="Proteomes" id="UP000318050"/>
    </source>
</evidence>
<dbReference type="OrthoDB" id="6058745at2"/>
<comment type="caution">
    <text evidence="6">The sequence shown here is derived from an EMBL/GenBank/DDBJ whole genome shotgun (WGS) entry which is preliminary data.</text>
</comment>
<keyword evidence="2" id="KW-0645">Protease</keyword>
<evidence type="ECO:0000259" key="5">
    <source>
        <dbReference type="PROSITE" id="PS51935"/>
    </source>
</evidence>
<organism evidence="6 7">
    <name type="scientific">Nitrospirillum amazonense</name>
    <dbReference type="NCBI Taxonomy" id="28077"/>
    <lineage>
        <taxon>Bacteria</taxon>
        <taxon>Pseudomonadati</taxon>
        <taxon>Pseudomonadota</taxon>
        <taxon>Alphaproteobacteria</taxon>
        <taxon>Rhodospirillales</taxon>
        <taxon>Azospirillaceae</taxon>
        <taxon>Nitrospirillum</taxon>
    </lineage>
</organism>
<comment type="similarity">
    <text evidence="1">Belongs to the peptidase C40 family.</text>
</comment>